<evidence type="ECO:0000313" key="7">
    <source>
        <dbReference type="EMBL" id="WYJ77890.1"/>
    </source>
</evidence>
<keyword evidence="4 5" id="KW-0732">Signal</keyword>
<evidence type="ECO:0000259" key="6">
    <source>
        <dbReference type="PROSITE" id="PS50983"/>
    </source>
</evidence>
<dbReference type="Proteomes" id="UP000664701">
    <property type="component" value="Chromosome"/>
</dbReference>
<comment type="subcellular location">
    <subcellularLocation>
        <location evidence="1">Cell envelope</location>
    </subcellularLocation>
</comment>
<keyword evidence="3" id="KW-0813">Transport</keyword>
<dbReference type="Gene3D" id="3.40.50.1980">
    <property type="entry name" value="Nitrogenase molybdenum iron protein domain"/>
    <property type="match status" value="2"/>
</dbReference>
<evidence type="ECO:0000313" key="8">
    <source>
        <dbReference type="Proteomes" id="UP000664701"/>
    </source>
</evidence>
<accession>A0ABZ2SQ73</accession>
<dbReference type="PROSITE" id="PS51257">
    <property type="entry name" value="PROKAR_LIPOPROTEIN"/>
    <property type="match status" value="1"/>
</dbReference>
<feature type="signal peptide" evidence="5">
    <location>
        <begin position="1"/>
        <end position="20"/>
    </location>
</feature>
<dbReference type="InterPro" id="IPR051313">
    <property type="entry name" value="Bact_iron-sidero_bind"/>
</dbReference>
<dbReference type="PROSITE" id="PS50983">
    <property type="entry name" value="FE_B12_PBP"/>
    <property type="match status" value="1"/>
</dbReference>
<feature type="domain" description="Fe/B12 periplasmic-binding" evidence="6">
    <location>
        <begin position="50"/>
        <end position="300"/>
    </location>
</feature>
<protein>
    <submittedName>
        <fullName evidence="7">Iron complex transport system substrate-binding protein</fullName>
    </submittedName>
</protein>
<name>A0ABZ2SQ73_9ENTE</name>
<evidence type="ECO:0000256" key="3">
    <source>
        <dbReference type="ARBA" id="ARBA00022448"/>
    </source>
</evidence>
<evidence type="ECO:0000256" key="5">
    <source>
        <dbReference type="SAM" id="SignalP"/>
    </source>
</evidence>
<evidence type="ECO:0000256" key="2">
    <source>
        <dbReference type="ARBA" id="ARBA00008814"/>
    </source>
</evidence>
<dbReference type="SUPFAM" id="SSF53807">
    <property type="entry name" value="Helical backbone' metal receptor"/>
    <property type="match status" value="1"/>
</dbReference>
<evidence type="ECO:0000256" key="1">
    <source>
        <dbReference type="ARBA" id="ARBA00004196"/>
    </source>
</evidence>
<dbReference type="RefSeq" id="WP_207871991.1">
    <property type="nucleotide sequence ID" value="NZ_CP147251.1"/>
</dbReference>
<evidence type="ECO:0000256" key="4">
    <source>
        <dbReference type="ARBA" id="ARBA00022729"/>
    </source>
</evidence>
<dbReference type="Pfam" id="PF01497">
    <property type="entry name" value="Peripla_BP_2"/>
    <property type="match status" value="1"/>
</dbReference>
<gene>
    <name evidence="7" type="ORF">DOK78_002530</name>
</gene>
<sequence>MKKVSIFLLALFLMFLGACSNQENKGTEKESNETRTIETTLGDVEIPDVPQRVIVTYNLGDVLALGVKPVATYDATGKAYEKEVADIPVWDTFDEETIMAYEPDLILVISEDDVEKMSKIAPTIFVPFTEMSMEERLTFLGEVFNKQEEAKTLLADFDQQITDAKAKLEENGILDQTVSIFEGDYDGNGSIWVFGDKWGRGGDLIYSHLGLKAPKVIEDEIIGKDQYRELSMEVLPEYTGDFIIFSGEQGGLADNKVWQAIPAVQEGKIVPIDFDLFYDIDIYSSKVQLDYLVDAMIQTVK</sequence>
<dbReference type="PANTHER" id="PTHR30532:SF29">
    <property type="entry name" value="FE(3+) DICITRATE-BINDING PERIPLASMIC PROTEIN"/>
    <property type="match status" value="1"/>
</dbReference>
<dbReference type="PANTHER" id="PTHR30532">
    <property type="entry name" value="IRON III DICITRATE-BINDING PERIPLASMIC PROTEIN"/>
    <property type="match status" value="1"/>
</dbReference>
<keyword evidence="8" id="KW-1185">Reference proteome</keyword>
<dbReference type="InterPro" id="IPR002491">
    <property type="entry name" value="ABC_transptr_periplasmic_BD"/>
</dbReference>
<feature type="chain" id="PRO_5046842852" evidence="5">
    <location>
        <begin position="21"/>
        <end position="301"/>
    </location>
</feature>
<dbReference type="EMBL" id="CP147251">
    <property type="protein sequence ID" value="WYJ77890.1"/>
    <property type="molecule type" value="Genomic_DNA"/>
</dbReference>
<reference evidence="7 8" key="1">
    <citation type="submission" date="2024-03" db="EMBL/GenBank/DDBJ databases">
        <title>The Genome Sequence of Enterococcus sp. DIV2402.</title>
        <authorList>
            <consortium name="The Broad Institute Genomics Platform"/>
            <consortium name="The Broad Institute Microbial Omics Core"/>
            <consortium name="The Broad Institute Genomic Center for Infectious Diseases"/>
            <person name="Earl A."/>
            <person name="Manson A."/>
            <person name="Gilmore M."/>
            <person name="Schwartman J."/>
            <person name="Shea T."/>
            <person name="Abouelleil A."/>
            <person name="Cao P."/>
            <person name="Chapman S."/>
            <person name="Cusick C."/>
            <person name="Young S."/>
            <person name="Neafsey D."/>
            <person name="Nusbaum C."/>
            <person name="Birren B."/>
        </authorList>
    </citation>
    <scope>NUCLEOTIDE SEQUENCE [LARGE SCALE GENOMIC DNA]</scope>
    <source>
        <strain evidence="7 8">DIV2402</strain>
    </source>
</reference>
<comment type="similarity">
    <text evidence="2">Belongs to the bacterial solute-binding protein 8 family.</text>
</comment>
<proteinExistence type="inferred from homology"/>
<organism evidence="7 8">
    <name type="scientific">Candidatus Enterococcus lowellii</name>
    <dbReference type="NCBI Taxonomy" id="2230877"/>
    <lineage>
        <taxon>Bacteria</taxon>
        <taxon>Bacillati</taxon>
        <taxon>Bacillota</taxon>
        <taxon>Bacilli</taxon>
        <taxon>Lactobacillales</taxon>
        <taxon>Enterococcaceae</taxon>
        <taxon>Enterococcus</taxon>
    </lineage>
</organism>